<dbReference type="EMBL" id="MU275845">
    <property type="protein sequence ID" value="KAI0052539.1"/>
    <property type="molecule type" value="Genomic_DNA"/>
</dbReference>
<sequence length="586" mass="62446">MQRSERSDWLPRSFTLDKPKQASHSTPALQMLRSEDLPTGVTPGWEHDEEITEEDAQEDVGPLKSVPDSFVLVNSLTGSRAKWISSTFPKFSSKTRGGKAAPEPVPPAHAARLLGKLDLHIGPHIFSDVSLYEAHYVPPTQRPPNPPVAHPGTWQAAAAYGSTQFVPYSQYAAQYPSSMPQAAAPSAPTPFSSPPGEMPMTAATVKRVNDAAISDPILANFLHLAATGRATHEQLQTLQLLIRSLAAVPDSTPSSSTPASTPTPSSAVTPSTQTQAPATYPVAPQASAAPIPMPTYQYPYAYAAPVQYPPAPVVPPKEHDIVLEFREKASDRWLLPRGPVDLERSPADGTIREILLSVVLPFSQTEKAPTNPGSETPAPAAEPPVEVTQEVVRLRLTKATQTVWDALMHWAGGQAKLETNKGILRSIKPPERVYLGYQLREGDLLTQLQNAAAPPFTMKTIKPAYGDKARPKRKAPVRKTVGDASAAPVAPKRRKSTQEKTTAVVKQKIACVSCGQTDVPLMMGGRYCRPCVESGKAQPVAYPPLSTPGAAVPVPNPAASVASATAPAAAAALIPPTVPTTTVPPQ</sequence>
<evidence type="ECO:0000313" key="1">
    <source>
        <dbReference type="EMBL" id="KAI0052539.1"/>
    </source>
</evidence>
<accession>A0ACB8S7F2</accession>
<proteinExistence type="predicted"/>
<comment type="caution">
    <text evidence="1">The sequence shown here is derived from an EMBL/GenBank/DDBJ whole genome shotgun (WGS) entry which is preliminary data.</text>
</comment>
<protein>
    <submittedName>
        <fullName evidence="1">Uncharacterized protein</fullName>
    </submittedName>
</protein>
<reference evidence="1" key="1">
    <citation type="submission" date="2021-02" db="EMBL/GenBank/DDBJ databases">
        <authorList>
            <consortium name="DOE Joint Genome Institute"/>
            <person name="Ahrendt S."/>
            <person name="Looney B.P."/>
            <person name="Miyauchi S."/>
            <person name="Morin E."/>
            <person name="Drula E."/>
            <person name="Courty P.E."/>
            <person name="Chicoki N."/>
            <person name="Fauchery L."/>
            <person name="Kohler A."/>
            <person name="Kuo A."/>
            <person name="Labutti K."/>
            <person name="Pangilinan J."/>
            <person name="Lipzen A."/>
            <person name="Riley R."/>
            <person name="Andreopoulos W."/>
            <person name="He G."/>
            <person name="Johnson J."/>
            <person name="Barry K.W."/>
            <person name="Grigoriev I.V."/>
            <person name="Nagy L."/>
            <person name="Hibbett D."/>
            <person name="Henrissat B."/>
            <person name="Matheny P.B."/>
            <person name="Labbe J."/>
            <person name="Martin F."/>
        </authorList>
    </citation>
    <scope>NUCLEOTIDE SEQUENCE</scope>
    <source>
        <strain evidence="1">FP105234-sp</strain>
    </source>
</reference>
<evidence type="ECO:0000313" key="2">
    <source>
        <dbReference type="Proteomes" id="UP000814033"/>
    </source>
</evidence>
<dbReference type="Proteomes" id="UP000814033">
    <property type="component" value="Unassembled WGS sequence"/>
</dbReference>
<name>A0ACB8S7F2_9AGAM</name>
<reference evidence="1" key="2">
    <citation type="journal article" date="2022" name="New Phytol.">
        <title>Evolutionary transition to the ectomycorrhizal habit in the genomes of a hyperdiverse lineage of mushroom-forming fungi.</title>
        <authorList>
            <person name="Looney B."/>
            <person name="Miyauchi S."/>
            <person name="Morin E."/>
            <person name="Drula E."/>
            <person name="Courty P.E."/>
            <person name="Kohler A."/>
            <person name="Kuo A."/>
            <person name="LaButti K."/>
            <person name="Pangilinan J."/>
            <person name="Lipzen A."/>
            <person name="Riley R."/>
            <person name="Andreopoulos W."/>
            <person name="He G."/>
            <person name="Johnson J."/>
            <person name="Nolan M."/>
            <person name="Tritt A."/>
            <person name="Barry K.W."/>
            <person name="Grigoriev I.V."/>
            <person name="Nagy L.G."/>
            <person name="Hibbett D."/>
            <person name="Henrissat B."/>
            <person name="Matheny P.B."/>
            <person name="Labbe J."/>
            <person name="Martin F.M."/>
        </authorList>
    </citation>
    <scope>NUCLEOTIDE SEQUENCE</scope>
    <source>
        <strain evidence="1">FP105234-sp</strain>
    </source>
</reference>
<gene>
    <name evidence="1" type="ORF">FA95DRAFT_1332555</name>
</gene>
<organism evidence="1 2">
    <name type="scientific">Auriscalpium vulgare</name>
    <dbReference type="NCBI Taxonomy" id="40419"/>
    <lineage>
        <taxon>Eukaryota</taxon>
        <taxon>Fungi</taxon>
        <taxon>Dikarya</taxon>
        <taxon>Basidiomycota</taxon>
        <taxon>Agaricomycotina</taxon>
        <taxon>Agaricomycetes</taxon>
        <taxon>Russulales</taxon>
        <taxon>Auriscalpiaceae</taxon>
        <taxon>Auriscalpium</taxon>
    </lineage>
</organism>
<keyword evidence="2" id="KW-1185">Reference proteome</keyword>